<dbReference type="AlphaFoldDB" id="A0A564YHL0"/>
<proteinExistence type="predicted"/>
<protein>
    <submittedName>
        <fullName evidence="2">Uncharacterized protein</fullName>
    </submittedName>
</protein>
<evidence type="ECO:0000256" key="1">
    <source>
        <dbReference type="SAM" id="MobiDB-lite"/>
    </source>
</evidence>
<reference evidence="2 3" key="1">
    <citation type="submission" date="2019-07" db="EMBL/GenBank/DDBJ databases">
        <authorList>
            <person name="Jastrzebski P J."/>
            <person name="Paukszto L."/>
            <person name="Jastrzebski P J."/>
        </authorList>
    </citation>
    <scope>NUCLEOTIDE SEQUENCE [LARGE SCALE GENOMIC DNA]</scope>
    <source>
        <strain evidence="2 3">WMS-il1</strain>
    </source>
</reference>
<name>A0A564YHL0_HYMDI</name>
<accession>A0A564YHL0</accession>
<gene>
    <name evidence="2" type="ORF">WMSIL1_LOCUS6458</name>
</gene>
<feature type="compositionally biased region" description="Polar residues" evidence="1">
    <location>
        <begin position="49"/>
        <end position="58"/>
    </location>
</feature>
<feature type="region of interest" description="Disordered" evidence="1">
    <location>
        <begin position="24"/>
        <end position="58"/>
    </location>
</feature>
<sequence>MPILWRMSLSSRLAYRRRRCQNCNENGHKKDFYRESSMSSSTRQNSNNKRALTQTKRD</sequence>
<feature type="compositionally biased region" description="Low complexity" evidence="1">
    <location>
        <begin position="36"/>
        <end position="48"/>
    </location>
</feature>
<dbReference type="EMBL" id="CABIJS010000222">
    <property type="protein sequence ID" value="VUZ46787.1"/>
    <property type="molecule type" value="Genomic_DNA"/>
</dbReference>
<dbReference type="Proteomes" id="UP000321570">
    <property type="component" value="Unassembled WGS sequence"/>
</dbReference>
<organism evidence="2 3">
    <name type="scientific">Hymenolepis diminuta</name>
    <name type="common">Rat tapeworm</name>
    <dbReference type="NCBI Taxonomy" id="6216"/>
    <lineage>
        <taxon>Eukaryota</taxon>
        <taxon>Metazoa</taxon>
        <taxon>Spiralia</taxon>
        <taxon>Lophotrochozoa</taxon>
        <taxon>Platyhelminthes</taxon>
        <taxon>Cestoda</taxon>
        <taxon>Eucestoda</taxon>
        <taxon>Cyclophyllidea</taxon>
        <taxon>Hymenolepididae</taxon>
        <taxon>Hymenolepis</taxon>
    </lineage>
</organism>
<keyword evidence="3" id="KW-1185">Reference proteome</keyword>
<evidence type="ECO:0000313" key="3">
    <source>
        <dbReference type="Proteomes" id="UP000321570"/>
    </source>
</evidence>
<evidence type="ECO:0000313" key="2">
    <source>
        <dbReference type="EMBL" id="VUZ46787.1"/>
    </source>
</evidence>